<sequence length="522" mass="56438">MTPQEDRARELLAQLYFDEDAARGVLIRIGYPLSALPKFVTAETFWPQVMLTLEARVSDGMIKLLKAAMLGYPGVAALEELHDEVLGASIVARPYRSGPAGPGPQQPAAADGDVPERHDAETGGWRATEDTSGAPAPPPPGVTDDATRAGAGRCPTLGLEGADLPEQFLAVARALLGDDISMLYVAREQCALRIPDPGDRDEEIRHKIQEDMRAYSPGCRVTFQVFPFRPYLYKHLIVHGPDTSAYVLGDVPATSTPEDIAAAIIAETRDAQSGVEGLIRVVVDHDEADASRRLDPFATLHECGVGDGDRLRVAPNAVAGSLSPQVRMAAVVRAAAQLRGYAARRPEFVIDDWDDPDVPCRVTVRITRPGLAPPPDPDGVPQPVATHRVAVHFRPMFPLVAPHIVWESPIFHPNIRAAGQDEFPAGTLQFHPLLVSYHPGVDSAHIARVLTAVAAYRDYDLTEGAAAPNPDAARWAGTEAGQRMIRSIGGRPLTDVVRQGDPRTRSPRLFWIKPLGEVPHGH</sequence>
<keyword evidence="4" id="KW-1185">Reference proteome</keyword>
<protein>
    <recommendedName>
        <fullName evidence="2">Effector-associated domain-containing protein</fullName>
    </recommendedName>
</protein>
<dbReference type="RefSeq" id="WP_033359488.1">
    <property type="nucleotide sequence ID" value="NZ_CP073767.1"/>
</dbReference>
<feature type="domain" description="Effector-associated" evidence="2">
    <location>
        <begin position="5"/>
        <end position="85"/>
    </location>
</feature>
<reference evidence="3" key="1">
    <citation type="submission" date="2021-04" db="EMBL/GenBank/DDBJ databases">
        <title>Dactylosporangium aurantiacum NRRL B-8018 full assembly.</title>
        <authorList>
            <person name="Hartkoorn R.C."/>
            <person name="Beaudoing E."/>
            <person name="Hot D."/>
        </authorList>
    </citation>
    <scope>NUCLEOTIDE SEQUENCE</scope>
    <source>
        <strain evidence="3">NRRL B-8018</strain>
    </source>
</reference>
<dbReference type="Proteomes" id="UP001058003">
    <property type="component" value="Chromosome"/>
</dbReference>
<dbReference type="OrthoDB" id="3685646at2"/>
<name>A0A9Q9IDX9_9ACTN</name>
<dbReference type="KEGG" id="daur:Daura_39860"/>
<dbReference type="Pfam" id="PF19955">
    <property type="entry name" value="EAD1"/>
    <property type="match status" value="1"/>
</dbReference>
<accession>A0A9Q9IDX9</accession>
<organism evidence="3 4">
    <name type="scientific">Dactylosporangium aurantiacum</name>
    <dbReference type="NCBI Taxonomy" id="35754"/>
    <lineage>
        <taxon>Bacteria</taxon>
        <taxon>Bacillati</taxon>
        <taxon>Actinomycetota</taxon>
        <taxon>Actinomycetes</taxon>
        <taxon>Micromonosporales</taxon>
        <taxon>Micromonosporaceae</taxon>
        <taxon>Dactylosporangium</taxon>
    </lineage>
</organism>
<evidence type="ECO:0000313" key="3">
    <source>
        <dbReference type="EMBL" id="UWZ52728.1"/>
    </source>
</evidence>
<feature type="region of interest" description="Disordered" evidence="1">
    <location>
        <begin position="96"/>
        <end position="154"/>
    </location>
</feature>
<proteinExistence type="predicted"/>
<dbReference type="CDD" id="cd00195">
    <property type="entry name" value="UBCc_UEV"/>
    <property type="match status" value="1"/>
</dbReference>
<dbReference type="InterPro" id="IPR045430">
    <property type="entry name" value="EAD1"/>
</dbReference>
<dbReference type="EMBL" id="CP073767">
    <property type="protein sequence ID" value="UWZ52728.1"/>
    <property type="molecule type" value="Genomic_DNA"/>
</dbReference>
<dbReference type="AlphaFoldDB" id="A0A9Q9IDX9"/>
<evidence type="ECO:0000256" key="1">
    <source>
        <dbReference type="SAM" id="MobiDB-lite"/>
    </source>
</evidence>
<gene>
    <name evidence="3" type="ORF">Daura_39860</name>
</gene>
<evidence type="ECO:0000259" key="2">
    <source>
        <dbReference type="Pfam" id="PF19955"/>
    </source>
</evidence>
<evidence type="ECO:0000313" key="4">
    <source>
        <dbReference type="Proteomes" id="UP001058003"/>
    </source>
</evidence>